<comment type="caution">
    <text evidence="2">The sequence shown here is derived from an EMBL/GenBank/DDBJ whole genome shotgun (WGS) entry which is preliminary data.</text>
</comment>
<dbReference type="Proteomes" id="UP001359886">
    <property type="component" value="Unassembled WGS sequence"/>
</dbReference>
<organism evidence="2 3">
    <name type="scientific">Elongatibacter sediminis</name>
    <dbReference type="NCBI Taxonomy" id="3119006"/>
    <lineage>
        <taxon>Bacteria</taxon>
        <taxon>Pseudomonadati</taxon>
        <taxon>Pseudomonadota</taxon>
        <taxon>Gammaproteobacteria</taxon>
        <taxon>Chromatiales</taxon>
        <taxon>Wenzhouxiangellaceae</taxon>
        <taxon>Elongatibacter</taxon>
    </lineage>
</organism>
<dbReference type="GO" id="GO:0016491">
    <property type="term" value="F:oxidoreductase activity"/>
    <property type="evidence" value="ECO:0007669"/>
    <property type="project" value="InterPro"/>
</dbReference>
<reference evidence="2 3" key="1">
    <citation type="submission" date="2024-02" db="EMBL/GenBank/DDBJ databases">
        <title>A novel Wenzhouxiangellaceae bacterium, isolated from coastal sediments.</title>
        <authorList>
            <person name="Du Z.-J."/>
            <person name="Ye Y.-Q."/>
            <person name="Zhang X.-Y."/>
        </authorList>
    </citation>
    <scope>NUCLEOTIDE SEQUENCE [LARGE SCALE GENOMIC DNA]</scope>
    <source>
        <strain evidence="2 3">CH-27</strain>
    </source>
</reference>
<dbReference type="EMBL" id="JAZHOG010000017">
    <property type="protein sequence ID" value="MEJ8569677.1"/>
    <property type="molecule type" value="Genomic_DNA"/>
</dbReference>
<keyword evidence="3" id="KW-1185">Reference proteome</keyword>
<gene>
    <name evidence="2" type="ORF">V3330_18760</name>
</gene>
<evidence type="ECO:0000313" key="2">
    <source>
        <dbReference type="EMBL" id="MEJ8569677.1"/>
    </source>
</evidence>
<dbReference type="InterPro" id="IPR012347">
    <property type="entry name" value="Ferritin-like"/>
</dbReference>
<evidence type="ECO:0000313" key="3">
    <source>
        <dbReference type="Proteomes" id="UP001359886"/>
    </source>
</evidence>
<accession>A0AAW9RHL6</accession>
<dbReference type="GO" id="GO:0046872">
    <property type="term" value="F:metal ion binding"/>
    <property type="evidence" value="ECO:0007669"/>
    <property type="project" value="InterPro"/>
</dbReference>
<dbReference type="AlphaFoldDB" id="A0AAW9RHL6"/>
<protein>
    <submittedName>
        <fullName evidence="2">Ferritin family protein</fullName>
    </submittedName>
</protein>
<dbReference type="SUPFAM" id="SSF47240">
    <property type="entry name" value="Ferritin-like"/>
    <property type="match status" value="1"/>
</dbReference>
<dbReference type="Gene3D" id="1.20.1260.10">
    <property type="match status" value="1"/>
</dbReference>
<dbReference type="InterPro" id="IPR009078">
    <property type="entry name" value="Ferritin-like_SF"/>
</dbReference>
<proteinExistence type="predicted"/>
<dbReference type="CDD" id="cd01045">
    <property type="entry name" value="Ferritin_like_AB"/>
    <property type="match status" value="1"/>
</dbReference>
<sequence>MSKPGPTENLAIFLAHSVALEEEAAEQHDELADMMDVHHNTEVAAVFRKLAHYSRLHAQEVREHAQGQELPRFAPWEFDWGEQSSPEAGGIDGAHYLMTTRHALRLAMKNERRAYDFYHLISQNSPDPEVRDLAAEFAEEEKGHMDLLEKWLEATPDSANEARFDMDPPHVPE</sequence>
<name>A0AAW9RHL6_9GAMM</name>
<evidence type="ECO:0000259" key="1">
    <source>
        <dbReference type="Pfam" id="PF02915"/>
    </source>
</evidence>
<dbReference type="InterPro" id="IPR003251">
    <property type="entry name" value="Rr_diiron-bd_dom"/>
</dbReference>
<feature type="domain" description="Rubrerythrin diiron-binding" evidence="1">
    <location>
        <begin position="13"/>
        <end position="150"/>
    </location>
</feature>
<dbReference type="RefSeq" id="WP_354697004.1">
    <property type="nucleotide sequence ID" value="NZ_JAZHOG010000017.1"/>
</dbReference>
<dbReference type="Pfam" id="PF02915">
    <property type="entry name" value="Rubrerythrin"/>
    <property type="match status" value="1"/>
</dbReference>